<keyword evidence="2" id="KW-1185">Reference proteome</keyword>
<dbReference type="AlphaFoldDB" id="A0AAV5MLF2"/>
<organism evidence="1 2">
    <name type="scientific">Rubroshorea leprosula</name>
    <dbReference type="NCBI Taxonomy" id="152421"/>
    <lineage>
        <taxon>Eukaryota</taxon>
        <taxon>Viridiplantae</taxon>
        <taxon>Streptophyta</taxon>
        <taxon>Embryophyta</taxon>
        <taxon>Tracheophyta</taxon>
        <taxon>Spermatophyta</taxon>
        <taxon>Magnoliopsida</taxon>
        <taxon>eudicotyledons</taxon>
        <taxon>Gunneridae</taxon>
        <taxon>Pentapetalae</taxon>
        <taxon>rosids</taxon>
        <taxon>malvids</taxon>
        <taxon>Malvales</taxon>
        <taxon>Dipterocarpaceae</taxon>
        <taxon>Rubroshorea</taxon>
    </lineage>
</organism>
<dbReference type="Pfam" id="PF21230">
    <property type="entry name" value="Nakanori"/>
    <property type="match status" value="1"/>
</dbReference>
<dbReference type="InterPro" id="IPR053085">
    <property type="entry name" value="Jasmonate-induced_protein"/>
</dbReference>
<reference evidence="1 2" key="1">
    <citation type="journal article" date="2021" name="Commun. Biol.">
        <title>The genome of Shorea leprosula (Dipterocarpaceae) highlights the ecological relevance of drought in aseasonal tropical rainforests.</title>
        <authorList>
            <person name="Ng K.K.S."/>
            <person name="Kobayashi M.J."/>
            <person name="Fawcett J.A."/>
            <person name="Hatakeyama M."/>
            <person name="Paape T."/>
            <person name="Ng C.H."/>
            <person name="Ang C.C."/>
            <person name="Tnah L.H."/>
            <person name="Lee C.T."/>
            <person name="Nishiyama T."/>
            <person name="Sese J."/>
            <person name="O'Brien M.J."/>
            <person name="Copetti D."/>
            <person name="Mohd Noor M.I."/>
            <person name="Ong R.C."/>
            <person name="Putra M."/>
            <person name="Sireger I.Z."/>
            <person name="Indrioko S."/>
            <person name="Kosugi Y."/>
            <person name="Izuno A."/>
            <person name="Isagi Y."/>
            <person name="Lee S.L."/>
            <person name="Shimizu K.K."/>
        </authorList>
    </citation>
    <scope>NUCLEOTIDE SEQUENCE [LARGE SCALE GENOMIC DNA]</scope>
    <source>
        <strain evidence="1">214</strain>
    </source>
</reference>
<proteinExistence type="predicted"/>
<evidence type="ECO:0000313" key="2">
    <source>
        <dbReference type="Proteomes" id="UP001054252"/>
    </source>
</evidence>
<dbReference type="PANTHER" id="PTHR36482">
    <property type="entry name" value="OSJNBA0024J22.15 PROTEIN"/>
    <property type="match status" value="1"/>
</dbReference>
<comment type="caution">
    <text evidence="1">The sequence shown here is derived from an EMBL/GenBank/DDBJ whole genome shotgun (WGS) entry which is preliminary data.</text>
</comment>
<protein>
    <recommendedName>
        <fullName evidence="3">23 kDa jasmonate-induced protein-like</fullName>
    </recommendedName>
</protein>
<gene>
    <name evidence="1" type="ORF">SLEP1_g56566</name>
</gene>
<accession>A0AAV5MLF2</accession>
<dbReference type="PANTHER" id="PTHR36482:SF5">
    <property type="entry name" value="23 KDA JASMONATE-INDUCED PROTEIN-LIKE"/>
    <property type="match status" value="1"/>
</dbReference>
<sequence>MANNVFGDPITDHTLRNMPEYKGKQIKKKDRAEVALLFKNSGNKSENAKSYLDKLKGQVGNEISTFGLVYNATGDTITFVDEQTWSGEIDPSTYPSAIENGQWGAFLHIKTPGAICGSHAAVVYRCKNERGRHYDWVVAWDNPWSRISYENKVYTEIRKENDFEGSWEAIQNIVTQKTNDYNNHQETSNGCKSTVAIGEYPSPLIGCKLLSAVLTLAP</sequence>
<name>A0AAV5MLF2_9ROSI</name>
<evidence type="ECO:0008006" key="3">
    <source>
        <dbReference type="Google" id="ProtNLM"/>
    </source>
</evidence>
<evidence type="ECO:0000313" key="1">
    <source>
        <dbReference type="EMBL" id="GKV49839.1"/>
    </source>
</evidence>
<dbReference type="Proteomes" id="UP001054252">
    <property type="component" value="Unassembled WGS sequence"/>
</dbReference>
<dbReference type="EMBL" id="BPVZ01000322">
    <property type="protein sequence ID" value="GKV49839.1"/>
    <property type="molecule type" value="Genomic_DNA"/>
</dbReference>
<dbReference type="InterPro" id="IPR049065">
    <property type="entry name" value="Nakanori"/>
</dbReference>